<keyword evidence="3" id="KW-0479">Metal-binding</keyword>
<comment type="caution">
    <text evidence="8">The sequence shown here is derived from an EMBL/GenBank/DDBJ whole genome shotgun (WGS) entry which is preliminary data.</text>
</comment>
<evidence type="ECO:0000256" key="3">
    <source>
        <dbReference type="ARBA" id="ARBA00022723"/>
    </source>
</evidence>
<sequence length="270" mass="30207">MASHFSGALQLTDLDDFITPSQECIKPVKIDRKPGKVGKIRIEDDGSYTEIDNTGSETRLEKAKITLNDCLACSGCITSAESVLITQQSQDELYRVLEENRIHSEAGDDDKVKVIVLSVCPQARASLAAAFKLSSQATAHKLTAFFKRLGVHHVFDTNLARNFSLIETCHEFLRRYQALETDKKALPMLSSACPDGRTSLQNEPRSGQPNTANNDWNTARVDELIKVNRKVKLKEISLKLDIPKTNVYEIVHDKLGYRSFCQICPQNVVR</sequence>
<evidence type="ECO:0000256" key="6">
    <source>
        <dbReference type="SAM" id="MobiDB-lite"/>
    </source>
</evidence>
<dbReference type="Gene3D" id="3.40.50.1780">
    <property type="match status" value="1"/>
</dbReference>
<feature type="compositionally biased region" description="Polar residues" evidence="6">
    <location>
        <begin position="198"/>
        <end position="215"/>
    </location>
</feature>
<proteinExistence type="inferred from homology"/>
<dbReference type="GO" id="GO:0051539">
    <property type="term" value="F:4 iron, 4 sulfur cluster binding"/>
    <property type="evidence" value="ECO:0007669"/>
    <property type="project" value="UniProtKB-KW"/>
</dbReference>
<comment type="similarity">
    <text evidence="1">Belongs to the NARF family.</text>
</comment>
<gene>
    <name evidence="8" type="ORF">PoB_005860000</name>
</gene>
<dbReference type="Proteomes" id="UP000735302">
    <property type="component" value="Unassembled WGS sequence"/>
</dbReference>
<evidence type="ECO:0000256" key="1">
    <source>
        <dbReference type="ARBA" id="ARBA00006596"/>
    </source>
</evidence>
<reference evidence="8 9" key="1">
    <citation type="journal article" date="2021" name="Elife">
        <title>Chloroplast acquisition without the gene transfer in kleptoplastic sea slugs, Plakobranchus ocellatus.</title>
        <authorList>
            <person name="Maeda T."/>
            <person name="Takahashi S."/>
            <person name="Yoshida T."/>
            <person name="Shimamura S."/>
            <person name="Takaki Y."/>
            <person name="Nagai Y."/>
            <person name="Toyoda A."/>
            <person name="Suzuki Y."/>
            <person name="Arimoto A."/>
            <person name="Ishii H."/>
            <person name="Satoh N."/>
            <person name="Nishiyama T."/>
            <person name="Hasebe M."/>
            <person name="Maruyama T."/>
            <person name="Minagawa J."/>
            <person name="Obokata J."/>
            <person name="Shigenobu S."/>
        </authorList>
    </citation>
    <scope>NUCLEOTIDE SEQUENCE [LARGE SCALE GENOMIC DNA]</scope>
</reference>
<dbReference type="AlphaFoldDB" id="A0AAV4CGW9"/>
<evidence type="ECO:0000259" key="7">
    <source>
        <dbReference type="Pfam" id="PF02906"/>
    </source>
</evidence>
<name>A0AAV4CGW9_9GAST</name>
<keyword evidence="2" id="KW-0004">4Fe-4S</keyword>
<evidence type="ECO:0000256" key="2">
    <source>
        <dbReference type="ARBA" id="ARBA00022485"/>
    </source>
</evidence>
<organism evidence="8 9">
    <name type="scientific">Plakobranchus ocellatus</name>
    <dbReference type="NCBI Taxonomy" id="259542"/>
    <lineage>
        <taxon>Eukaryota</taxon>
        <taxon>Metazoa</taxon>
        <taxon>Spiralia</taxon>
        <taxon>Lophotrochozoa</taxon>
        <taxon>Mollusca</taxon>
        <taxon>Gastropoda</taxon>
        <taxon>Heterobranchia</taxon>
        <taxon>Euthyneura</taxon>
        <taxon>Panpulmonata</taxon>
        <taxon>Sacoglossa</taxon>
        <taxon>Placobranchoidea</taxon>
        <taxon>Plakobranchidae</taxon>
        <taxon>Plakobranchus</taxon>
    </lineage>
</organism>
<evidence type="ECO:0000313" key="8">
    <source>
        <dbReference type="EMBL" id="GFO32095.1"/>
    </source>
</evidence>
<evidence type="ECO:0000256" key="4">
    <source>
        <dbReference type="ARBA" id="ARBA00023004"/>
    </source>
</evidence>
<feature type="region of interest" description="Disordered" evidence="6">
    <location>
        <begin position="196"/>
        <end position="215"/>
    </location>
</feature>
<dbReference type="GO" id="GO:0046872">
    <property type="term" value="F:metal ion binding"/>
    <property type="evidence" value="ECO:0007669"/>
    <property type="project" value="UniProtKB-KW"/>
</dbReference>
<dbReference type="EMBL" id="BLXT01006566">
    <property type="protein sequence ID" value="GFO32095.1"/>
    <property type="molecule type" value="Genomic_DNA"/>
</dbReference>
<dbReference type="SUPFAM" id="SSF53920">
    <property type="entry name" value="Fe-only hydrogenase"/>
    <property type="match status" value="1"/>
</dbReference>
<keyword evidence="4" id="KW-0408">Iron</keyword>
<evidence type="ECO:0000256" key="5">
    <source>
        <dbReference type="ARBA" id="ARBA00023014"/>
    </source>
</evidence>
<keyword evidence="5" id="KW-0411">Iron-sulfur</keyword>
<accession>A0AAV4CGW9</accession>
<dbReference type="Pfam" id="PF02906">
    <property type="entry name" value="Fe_hyd_lg_C"/>
    <property type="match status" value="1"/>
</dbReference>
<dbReference type="InterPro" id="IPR004108">
    <property type="entry name" value="Fe_hydrogenase_lsu_C"/>
</dbReference>
<keyword evidence="9" id="KW-1185">Reference proteome</keyword>
<dbReference type="InterPro" id="IPR009016">
    <property type="entry name" value="Fe_hydrogenase"/>
</dbReference>
<dbReference type="FunFam" id="3.30.70.20:FF:000042">
    <property type="entry name" value="Cytosolic Fe-S cluster assembly factor NAR1"/>
    <property type="match status" value="1"/>
</dbReference>
<evidence type="ECO:0000313" key="9">
    <source>
        <dbReference type="Proteomes" id="UP000735302"/>
    </source>
</evidence>
<feature type="domain" description="Iron hydrogenase large subunit C-terminal" evidence="7">
    <location>
        <begin position="114"/>
        <end position="194"/>
    </location>
</feature>
<dbReference type="PANTHER" id="PTHR11615">
    <property type="entry name" value="NITRATE, FORMATE, IRON DEHYDROGENASE"/>
    <property type="match status" value="1"/>
</dbReference>
<protein>
    <submittedName>
        <fullName evidence="8">Cytosolic Fe-S cluster assembly factor narfl</fullName>
    </submittedName>
</protein>
<dbReference type="InterPro" id="IPR050340">
    <property type="entry name" value="Cytosolic_Fe-S_CAF"/>
</dbReference>